<accession>B4MNY8</accession>
<keyword evidence="10" id="KW-0234">DNA repair</keyword>
<dbReference type="GO" id="GO:0031297">
    <property type="term" value="P:replication fork processing"/>
    <property type="evidence" value="ECO:0007669"/>
    <property type="project" value="TreeGrafter"/>
</dbReference>
<keyword evidence="4" id="KW-0479">Metal-binding</keyword>
<evidence type="ECO:0000313" key="14">
    <source>
        <dbReference type="Proteomes" id="UP000007798"/>
    </source>
</evidence>
<proteinExistence type="predicted"/>
<dbReference type="EMBL" id="CH963848">
    <property type="protein sequence ID" value="EDW73827.2"/>
    <property type="molecule type" value="Genomic_DNA"/>
</dbReference>
<keyword evidence="11" id="KW-0539">Nucleus</keyword>
<comment type="cofactor">
    <cofactor evidence="1">
        <name>Mg(2+)</name>
        <dbReference type="ChEBI" id="CHEBI:18420"/>
    </cofactor>
</comment>
<dbReference type="PANTHER" id="PTHR21077">
    <property type="entry name" value="EME1 PROTEIN"/>
    <property type="match status" value="1"/>
</dbReference>
<keyword evidence="12" id="KW-0469">Meiosis</keyword>
<evidence type="ECO:0000313" key="13">
    <source>
        <dbReference type="EMBL" id="EDW73827.2"/>
    </source>
</evidence>
<dbReference type="eggNOG" id="ENOG502R8ER">
    <property type="taxonomic scope" value="Eukaryota"/>
</dbReference>
<keyword evidence="5" id="KW-0255">Endonuclease</keyword>
<evidence type="ECO:0000256" key="10">
    <source>
        <dbReference type="ARBA" id="ARBA00023204"/>
    </source>
</evidence>
<evidence type="ECO:0000256" key="6">
    <source>
        <dbReference type="ARBA" id="ARBA00022763"/>
    </source>
</evidence>
<dbReference type="InterPro" id="IPR033310">
    <property type="entry name" value="Mms4/EME1/EME2"/>
</dbReference>
<sequence length="207" mass="23623">MSSKSKAEQLHKQTLRDKQKRIKPGLELKAAFPDAQYTVVATKPLPSNTLIDLQLLQNLHVEQLGHQDQAKELHDLLQRQFKAIAEAPYKHQKNAILSSFKKYLANDKKQCVKVEGGNGFKRLWQQHLNRLPLVTLDIADSIISQYSCPRKMILHFRGDITACETLANVRIKRGQGPQPMQTEKRIGNVLSSKLYTLYNARDENSLL</sequence>
<evidence type="ECO:0000256" key="12">
    <source>
        <dbReference type="ARBA" id="ARBA00023254"/>
    </source>
</evidence>
<evidence type="ECO:0000256" key="7">
    <source>
        <dbReference type="ARBA" id="ARBA00022801"/>
    </source>
</evidence>
<dbReference type="GO" id="GO:0000712">
    <property type="term" value="P:resolution of meiotic recombination intermediates"/>
    <property type="evidence" value="ECO:0007669"/>
    <property type="project" value="TreeGrafter"/>
</dbReference>
<dbReference type="HOGENOM" id="CLU_912964_0_0_1"/>
<dbReference type="GO" id="GO:0006302">
    <property type="term" value="P:double-strand break repair"/>
    <property type="evidence" value="ECO:0007669"/>
    <property type="project" value="TreeGrafter"/>
</dbReference>
<evidence type="ECO:0000256" key="1">
    <source>
        <dbReference type="ARBA" id="ARBA00001946"/>
    </source>
</evidence>
<keyword evidence="8" id="KW-0460">Magnesium</keyword>
<dbReference type="GO" id="GO:0031573">
    <property type="term" value="P:mitotic intra-S DNA damage checkpoint signaling"/>
    <property type="evidence" value="ECO:0007669"/>
    <property type="project" value="TreeGrafter"/>
</dbReference>
<keyword evidence="6" id="KW-0227">DNA damage</keyword>
<reference evidence="13 14" key="1">
    <citation type="journal article" date="2007" name="Nature">
        <title>Evolution of genes and genomes on the Drosophila phylogeny.</title>
        <authorList>
            <consortium name="Drosophila 12 Genomes Consortium"/>
            <person name="Clark A.G."/>
            <person name="Eisen M.B."/>
            <person name="Smith D.R."/>
            <person name="Bergman C.M."/>
            <person name="Oliver B."/>
            <person name="Markow T.A."/>
            <person name="Kaufman T.C."/>
            <person name="Kellis M."/>
            <person name="Gelbart W."/>
            <person name="Iyer V.N."/>
            <person name="Pollard D.A."/>
            <person name="Sackton T.B."/>
            <person name="Larracuente A.M."/>
            <person name="Singh N.D."/>
            <person name="Abad J.P."/>
            <person name="Abt D.N."/>
            <person name="Adryan B."/>
            <person name="Aguade M."/>
            <person name="Akashi H."/>
            <person name="Anderson W.W."/>
            <person name="Aquadro C.F."/>
            <person name="Ardell D.H."/>
            <person name="Arguello R."/>
            <person name="Artieri C.G."/>
            <person name="Barbash D.A."/>
            <person name="Barker D."/>
            <person name="Barsanti P."/>
            <person name="Batterham P."/>
            <person name="Batzoglou S."/>
            <person name="Begun D."/>
            <person name="Bhutkar A."/>
            <person name="Blanco E."/>
            <person name="Bosak S.A."/>
            <person name="Bradley R.K."/>
            <person name="Brand A.D."/>
            <person name="Brent M.R."/>
            <person name="Brooks A.N."/>
            <person name="Brown R.H."/>
            <person name="Butlin R.K."/>
            <person name="Caggese C."/>
            <person name="Calvi B.R."/>
            <person name="Bernardo de Carvalho A."/>
            <person name="Caspi A."/>
            <person name="Castrezana S."/>
            <person name="Celniker S.E."/>
            <person name="Chang J.L."/>
            <person name="Chapple C."/>
            <person name="Chatterji S."/>
            <person name="Chinwalla A."/>
            <person name="Civetta A."/>
            <person name="Clifton S.W."/>
            <person name="Comeron J.M."/>
            <person name="Costello J.C."/>
            <person name="Coyne J.A."/>
            <person name="Daub J."/>
            <person name="David R.G."/>
            <person name="Delcher A.L."/>
            <person name="Delehaunty K."/>
            <person name="Do C.B."/>
            <person name="Ebling H."/>
            <person name="Edwards K."/>
            <person name="Eickbush T."/>
            <person name="Evans J.D."/>
            <person name="Filipski A."/>
            <person name="Findeiss S."/>
            <person name="Freyhult E."/>
            <person name="Fulton L."/>
            <person name="Fulton R."/>
            <person name="Garcia A.C."/>
            <person name="Gardiner A."/>
            <person name="Garfield D.A."/>
            <person name="Garvin B.E."/>
            <person name="Gibson G."/>
            <person name="Gilbert D."/>
            <person name="Gnerre S."/>
            <person name="Godfrey J."/>
            <person name="Good R."/>
            <person name="Gotea V."/>
            <person name="Gravely B."/>
            <person name="Greenberg A.J."/>
            <person name="Griffiths-Jones S."/>
            <person name="Gross S."/>
            <person name="Guigo R."/>
            <person name="Gustafson E.A."/>
            <person name="Haerty W."/>
            <person name="Hahn M.W."/>
            <person name="Halligan D.L."/>
            <person name="Halpern A.L."/>
            <person name="Halter G.M."/>
            <person name="Han M.V."/>
            <person name="Heger A."/>
            <person name="Hillier L."/>
            <person name="Hinrichs A.S."/>
            <person name="Holmes I."/>
            <person name="Hoskins R.A."/>
            <person name="Hubisz M.J."/>
            <person name="Hultmark D."/>
            <person name="Huntley M.A."/>
            <person name="Jaffe D.B."/>
            <person name="Jagadeeshan S."/>
            <person name="Jeck W.R."/>
            <person name="Johnson J."/>
            <person name="Jones C.D."/>
            <person name="Jordan W.C."/>
            <person name="Karpen G.H."/>
            <person name="Kataoka E."/>
            <person name="Keightley P.D."/>
            <person name="Kheradpour P."/>
            <person name="Kirkness E.F."/>
            <person name="Koerich L.B."/>
            <person name="Kristiansen K."/>
            <person name="Kudrna D."/>
            <person name="Kulathinal R.J."/>
            <person name="Kumar S."/>
            <person name="Kwok R."/>
            <person name="Lander E."/>
            <person name="Langley C.H."/>
            <person name="Lapoint R."/>
            <person name="Lazzaro B.P."/>
            <person name="Lee S.J."/>
            <person name="Levesque L."/>
            <person name="Li R."/>
            <person name="Lin C.F."/>
            <person name="Lin M.F."/>
            <person name="Lindblad-Toh K."/>
            <person name="Llopart A."/>
            <person name="Long M."/>
            <person name="Low L."/>
            <person name="Lozovsky E."/>
            <person name="Lu J."/>
            <person name="Luo M."/>
            <person name="Machado C.A."/>
            <person name="Makalowski W."/>
            <person name="Marzo M."/>
            <person name="Matsuda M."/>
            <person name="Matzkin L."/>
            <person name="McAllister B."/>
            <person name="McBride C.S."/>
            <person name="McKernan B."/>
            <person name="McKernan K."/>
            <person name="Mendez-Lago M."/>
            <person name="Minx P."/>
            <person name="Mollenhauer M.U."/>
            <person name="Montooth K."/>
            <person name="Mount S.M."/>
            <person name="Mu X."/>
            <person name="Myers E."/>
            <person name="Negre B."/>
            <person name="Newfeld S."/>
            <person name="Nielsen R."/>
            <person name="Noor M.A."/>
            <person name="O'Grady P."/>
            <person name="Pachter L."/>
            <person name="Papaceit M."/>
            <person name="Parisi M.J."/>
            <person name="Parisi M."/>
            <person name="Parts L."/>
            <person name="Pedersen J.S."/>
            <person name="Pesole G."/>
            <person name="Phillippy A.M."/>
            <person name="Ponting C.P."/>
            <person name="Pop M."/>
            <person name="Porcelli D."/>
            <person name="Powell J.R."/>
            <person name="Prohaska S."/>
            <person name="Pruitt K."/>
            <person name="Puig M."/>
            <person name="Quesneville H."/>
            <person name="Ram K.R."/>
            <person name="Rand D."/>
            <person name="Rasmussen M.D."/>
            <person name="Reed L.K."/>
            <person name="Reenan R."/>
            <person name="Reily A."/>
            <person name="Remington K.A."/>
            <person name="Rieger T.T."/>
            <person name="Ritchie M.G."/>
            <person name="Robin C."/>
            <person name="Rogers Y.H."/>
            <person name="Rohde C."/>
            <person name="Rozas J."/>
            <person name="Rubenfield M.J."/>
            <person name="Ruiz A."/>
            <person name="Russo S."/>
            <person name="Salzberg S.L."/>
            <person name="Sanchez-Gracia A."/>
            <person name="Saranga D.J."/>
            <person name="Sato H."/>
            <person name="Schaeffer S.W."/>
            <person name="Schatz M.C."/>
            <person name="Schlenke T."/>
            <person name="Schwartz R."/>
            <person name="Segarra C."/>
            <person name="Singh R.S."/>
            <person name="Sirot L."/>
            <person name="Sirota M."/>
            <person name="Sisneros N.B."/>
            <person name="Smith C.D."/>
            <person name="Smith T.F."/>
            <person name="Spieth J."/>
            <person name="Stage D.E."/>
            <person name="Stark A."/>
            <person name="Stephan W."/>
            <person name="Strausberg R.L."/>
            <person name="Strempel S."/>
            <person name="Sturgill D."/>
            <person name="Sutton G."/>
            <person name="Sutton G.G."/>
            <person name="Tao W."/>
            <person name="Teichmann S."/>
            <person name="Tobari Y.N."/>
            <person name="Tomimura Y."/>
            <person name="Tsolas J.M."/>
            <person name="Valente V.L."/>
            <person name="Venter E."/>
            <person name="Venter J.C."/>
            <person name="Vicario S."/>
            <person name="Vieira F.G."/>
            <person name="Vilella A.J."/>
            <person name="Villasante A."/>
            <person name="Walenz B."/>
            <person name="Wang J."/>
            <person name="Wasserman M."/>
            <person name="Watts T."/>
            <person name="Wilson D."/>
            <person name="Wilson R.K."/>
            <person name="Wing R.A."/>
            <person name="Wolfner M.F."/>
            <person name="Wong A."/>
            <person name="Wong G.K."/>
            <person name="Wu C.I."/>
            <person name="Wu G."/>
            <person name="Yamamoto D."/>
            <person name="Yang H.P."/>
            <person name="Yang S.P."/>
            <person name="Yorke J.A."/>
            <person name="Yoshida K."/>
            <person name="Zdobnov E."/>
            <person name="Zhang P."/>
            <person name="Zhang Y."/>
            <person name="Zimin A.V."/>
            <person name="Baldwin J."/>
            <person name="Abdouelleil A."/>
            <person name="Abdulkadir J."/>
            <person name="Abebe A."/>
            <person name="Abera B."/>
            <person name="Abreu J."/>
            <person name="Acer S.C."/>
            <person name="Aftuck L."/>
            <person name="Alexander A."/>
            <person name="An P."/>
            <person name="Anderson E."/>
            <person name="Anderson S."/>
            <person name="Arachi H."/>
            <person name="Azer M."/>
            <person name="Bachantsang P."/>
            <person name="Barry A."/>
            <person name="Bayul T."/>
            <person name="Berlin A."/>
            <person name="Bessette D."/>
            <person name="Bloom T."/>
            <person name="Blye J."/>
            <person name="Boguslavskiy L."/>
            <person name="Bonnet C."/>
            <person name="Boukhgalter B."/>
            <person name="Bourzgui I."/>
            <person name="Brown A."/>
            <person name="Cahill P."/>
            <person name="Channer S."/>
            <person name="Cheshatsang Y."/>
            <person name="Chuda L."/>
            <person name="Citroen M."/>
            <person name="Collymore A."/>
            <person name="Cooke P."/>
            <person name="Costello M."/>
            <person name="D'Aco K."/>
            <person name="Daza R."/>
            <person name="De Haan G."/>
            <person name="DeGray S."/>
            <person name="DeMaso C."/>
            <person name="Dhargay N."/>
            <person name="Dooley K."/>
            <person name="Dooley E."/>
            <person name="Doricent M."/>
            <person name="Dorje P."/>
            <person name="Dorjee K."/>
            <person name="Dupes A."/>
            <person name="Elong R."/>
            <person name="Falk J."/>
            <person name="Farina A."/>
            <person name="Faro S."/>
            <person name="Ferguson D."/>
            <person name="Fisher S."/>
            <person name="Foley C.D."/>
            <person name="Franke A."/>
            <person name="Friedrich D."/>
            <person name="Gadbois L."/>
            <person name="Gearin G."/>
            <person name="Gearin C.R."/>
            <person name="Giannoukos G."/>
            <person name="Goode T."/>
            <person name="Graham J."/>
            <person name="Grandbois E."/>
            <person name="Grewal S."/>
            <person name="Gyaltsen K."/>
            <person name="Hafez N."/>
            <person name="Hagos B."/>
            <person name="Hall J."/>
            <person name="Henson C."/>
            <person name="Hollinger A."/>
            <person name="Honan T."/>
            <person name="Huard M.D."/>
            <person name="Hughes L."/>
            <person name="Hurhula B."/>
            <person name="Husby M.E."/>
            <person name="Kamat A."/>
            <person name="Kanga B."/>
            <person name="Kashin S."/>
            <person name="Khazanovich D."/>
            <person name="Kisner P."/>
            <person name="Lance K."/>
            <person name="Lara M."/>
            <person name="Lee W."/>
            <person name="Lennon N."/>
            <person name="Letendre F."/>
            <person name="LeVine R."/>
            <person name="Lipovsky A."/>
            <person name="Liu X."/>
            <person name="Liu J."/>
            <person name="Liu S."/>
            <person name="Lokyitsang T."/>
            <person name="Lokyitsang Y."/>
            <person name="Lubonja R."/>
            <person name="Lui A."/>
            <person name="MacDonald P."/>
            <person name="Magnisalis V."/>
            <person name="Maru K."/>
            <person name="Matthews C."/>
            <person name="McCusker W."/>
            <person name="McDonough S."/>
            <person name="Mehta T."/>
            <person name="Meldrim J."/>
            <person name="Meneus L."/>
            <person name="Mihai O."/>
            <person name="Mihalev A."/>
            <person name="Mihova T."/>
            <person name="Mittelman R."/>
            <person name="Mlenga V."/>
            <person name="Montmayeur A."/>
            <person name="Mulrain L."/>
            <person name="Navidi A."/>
            <person name="Naylor J."/>
            <person name="Negash T."/>
            <person name="Nguyen T."/>
            <person name="Nguyen N."/>
            <person name="Nicol R."/>
            <person name="Norbu C."/>
            <person name="Norbu N."/>
            <person name="Novod N."/>
            <person name="O'Neill B."/>
            <person name="Osman S."/>
            <person name="Markiewicz E."/>
            <person name="Oyono O.L."/>
            <person name="Patti C."/>
            <person name="Phunkhang P."/>
            <person name="Pierre F."/>
            <person name="Priest M."/>
            <person name="Raghuraman S."/>
            <person name="Rege F."/>
            <person name="Reyes R."/>
            <person name="Rise C."/>
            <person name="Rogov P."/>
            <person name="Ross K."/>
            <person name="Ryan E."/>
            <person name="Settipalli S."/>
            <person name="Shea T."/>
            <person name="Sherpa N."/>
            <person name="Shi L."/>
            <person name="Shih D."/>
            <person name="Sparrow T."/>
            <person name="Spaulding J."/>
            <person name="Stalker J."/>
            <person name="Stange-Thomann N."/>
            <person name="Stavropoulos S."/>
            <person name="Stone C."/>
            <person name="Strader C."/>
            <person name="Tesfaye S."/>
            <person name="Thomson T."/>
            <person name="Thoulutsang Y."/>
            <person name="Thoulutsang D."/>
            <person name="Topham K."/>
            <person name="Topping I."/>
            <person name="Tsamla T."/>
            <person name="Vassiliev H."/>
            <person name="Vo A."/>
            <person name="Wangchuk T."/>
            <person name="Wangdi T."/>
            <person name="Weiand M."/>
            <person name="Wilkinson J."/>
            <person name="Wilson A."/>
            <person name="Yadav S."/>
            <person name="Young G."/>
            <person name="Yu Q."/>
            <person name="Zembek L."/>
            <person name="Zhong D."/>
            <person name="Zimmer A."/>
            <person name="Zwirko Z."/>
            <person name="Jaffe D.B."/>
            <person name="Alvarez P."/>
            <person name="Brockman W."/>
            <person name="Butler J."/>
            <person name="Chin C."/>
            <person name="Gnerre S."/>
            <person name="Grabherr M."/>
            <person name="Kleber M."/>
            <person name="Mauceli E."/>
            <person name="MacCallum I."/>
        </authorList>
    </citation>
    <scope>NUCLEOTIDE SEQUENCE [LARGE SCALE GENOMIC DNA]</scope>
    <source>
        <strain evidence="14">Tucson 14030-0811.24</strain>
    </source>
</reference>
<dbReference type="GO" id="GO:0005634">
    <property type="term" value="C:nucleus"/>
    <property type="evidence" value="ECO:0007669"/>
    <property type="project" value="UniProtKB-SubCell"/>
</dbReference>
<evidence type="ECO:0000256" key="11">
    <source>
        <dbReference type="ARBA" id="ARBA00023242"/>
    </source>
</evidence>
<dbReference type="InterPro" id="IPR042530">
    <property type="entry name" value="EME1/EME2_C"/>
</dbReference>
<name>B4MNY8_DROWI</name>
<dbReference type="GO" id="GO:0048476">
    <property type="term" value="C:Holliday junction resolvase complex"/>
    <property type="evidence" value="ECO:0007669"/>
    <property type="project" value="InterPro"/>
</dbReference>
<evidence type="ECO:0000256" key="2">
    <source>
        <dbReference type="ARBA" id="ARBA00004123"/>
    </source>
</evidence>
<dbReference type="AlphaFoldDB" id="B4MNY8"/>
<dbReference type="OrthoDB" id="343092at2759"/>
<evidence type="ECO:0000256" key="9">
    <source>
        <dbReference type="ARBA" id="ARBA00023172"/>
    </source>
</evidence>
<protein>
    <submittedName>
        <fullName evidence="13">Uncharacterized protein</fullName>
    </submittedName>
</protein>
<keyword evidence="3" id="KW-0540">Nuclease</keyword>
<dbReference type="STRING" id="7260.B4MNY8"/>
<keyword evidence="14" id="KW-1185">Reference proteome</keyword>
<dbReference type="Gene3D" id="3.40.50.10130">
    <property type="match status" value="1"/>
</dbReference>
<gene>
    <name evidence="13" type="primary">Dwil\GK19664</name>
    <name evidence="13" type="ORF">Dwil_GK19664</name>
</gene>
<dbReference type="Pfam" id="PF21292">
    <property type="entry name" value="EME1-MUS81_C"/>
    <property type="match status" value="1"/>
</dbReference>
<dbReference type="Gene3D" id="1.10.150.670">
    <property type="entry name" value="Crossover junction endonuclease EME1, DNA-binding domain"/>
    <property type="match status" value="1"/>
</dbReference>
<evidence type="ECO:0000256" key="5">
    <source>
        <dbReference type="ARBA" id="ARBA00022759"/>
    </source>
</evidence>
<dbReference type="Proteomes" id="UP000007798">
    <property type="component" value="Unassembled WGS sequence"/>
</dbReference>
<organism evidence="13 14">
    <name type="scientific">Drosophila willistoni</name>
    <name type="common">Fruit fly</name>
    <dbReference type="NCBI Taxonomy" id="7260"/>
    <lineage>
        <taxon>Eukaryota</taxon>
        <taxon>Metazoa</taxon>
        <taxon>Ecdysozoa</taxon>
        <taxon>Arthropoda</taxon>
        <taxon>Hexapoda</taxon>
        <taxon>Insecta</taxon>
        <taxon>Pterygota</taxon>
        <taxon>Neoptera</taxon>
        <taxon>Endopterygota</taxon>
        <taxon>Diptera</taxon>
        <taxon>Brachycera</taxon>
        <taxon>Muscomorpha</taxon>
        <taxon>Ephydroidea</taxon>
        <taxon>Drosophilidae</taxon>
        <taxon>Drosophila</taxon>
        <taxon>Sophophora</taxon>
    </lineage>
</organism>
<evidence type="ECO:0000256" key="3">
    <source>
        <dbReference type="ARBA" id="ARBA00022722"/>
    </source>
</evidence>
<keyword evidence="7" id="KW-0378">Hydrolase</keyword>
<dbReference type="PANTHER" id="PTHR21077:SF5">
    <property type="entry name" value="CROSSOVER JUNCTION ENDONUCLEASE MMS4"/>
    <property type="match status" value="1"/>
</dbReference>
<dbReference type="InParanoid" id="B4MNY8"/>
<evidence type="ECO:0000256" key="4">
    <source>
        <dbReference type="ARBA" id="ARBA00022723"/>
    </source>
</evidence>
<dbReference type="FunCoup" id="B4MNY8">
    <property type="interactions" value="558"/>
</dbReference>
<evidence type="ECO:0000256" key="8">
    <source>
        <dbReference type="ARBA" id="ARBA00022842"/>
    </source>
</evidence>
<dbReference type="GO" id="GO:0046872">
    <property type="term" value="F:metal ion binding"/>
    <property type="evidence" value="ECO:0007669"/>
    <property type="project" value="UniProtKB-KW"/>
</dbReference>
<dbReference type="GO" id="GO:0008821">
    <property type="term" value="F:crossover junction DNA endonuclease activity"/>
    <property type="evidence" value="ECO:0007669"/>
    <property type="project" value="TreeGrafter"/>
</dbReference>
<comment type="subcellular location">
    <subcellularLocation>
        <location evidence="2">Nucleus</location>
    </subcellularLocation>
</comment>
<keyword evidence="9" id="KW-0233">DNA recombination</keyword>